<proteinExistence type="predicted"/>
<name>A0ACC1Y3P9_MELAZ</name>
<accession>A0ACC1Y3P9</accession>
<keyword evidence="2" id="KW-1185">Reference proteome</keyword>
<protein>
    <submittedName>
        <fullName evidence="1">2-oxoglutarate-dependent dioxygenase</fullName>
    </submittedName>
</protein>
<keyword evidence="1" id="KW-0560">Oxidoreductase</keyword>
<sequence length="313" mass="35794">MGSETTSKLPVVDLTKENLKPGSSSWQSTCNEIRLALEEYGCFVALYDLSSNFRKKVFDSLEELFDLPQETKMKNVNPKPAHGYMGKISAFPLHEGMGIEYATNPEECEKFTKLMWPEGNDQFCETAHSYANIVAELQQLVMRMLFESYGIGKRYESHKKSTTYLLRFLKYRKSQTDQTNLAFKGHTDKSLVSILHSNHVKGLELRTKDGDWIHFEPSPNSFVVIAGDVCMAWSNDRIRSCYHRVIVDGPEVRYALGLFSFLTGIIQTPEELVDEEHPLQYKPFDHPGVLQFYLASTDQNKGDRNMMKVFCGV</sequence>
<dbReference type="Proteomes" id="UP001164539">
    <property type="component" value="Chromosome 5"/>
</dbReference>
<comment type="caution">
    <text evidence="1">The sequence shown here is derived from an EMBL/GenBank/DDBJ whole genome shotgun (WGS) entry which is preliminary data.</text>
</comment>
<keyword evidence="1" id="KW-0223">Dioxygenase</keyword>
<gene>
    <name evidence="1" type="ORF">OWV82_009939</name>
</gene>
<evidence type="ECO:0000313" key="2">
    <source>
        <dbReference type="Proteomes" id="UP001164539"/>
    </source>
</evidence>
<dbReference type="EMBL" id="CM051398">
    <property type="protein sequence ID" value="KAJ4718233.1"/>
    <property type="molecule type" value="Genomic_DNA"/>
</dbReference>
<reference evidence="1 2" key="1">
    <citation type="journal article" date="2023" name="Science">
        <title>Complex scaffold remodeling in plant triterpene biosynthesis.</title>
        <authorList>
            <person name="De La Pena R."/>
            <person name="Hodgson H."/>
            <person name="Liu J.C."/>
            <person name="Stephenson M.J."/>
            <person name="Martin A.C."/>
            <person name="Owen C."/>
            <person name="Harkess A."/>
            <person name="Leebens-Mack J."/>
            <person name="Jimenez L.E."/>
            <person name="Osbourn A."/>
            <person name="Sattely E.S."/>
        </authorList>
    </citation>
    <scope>NUCLEOTIDE SEQUENCE [LARGE SCALE GENOMIC DNA]</scope>
    <source>
        <strain evidence="2">cv. JPN11</strain>
        <tissue evidence="1">Leaf</tissue>
    </source>
</reference>
<organism evidence="1 2">
    <name type="scientific">Melia azedarach</name>
    <name type="common">Chinaberry tree</name>
    <dbReference type="NCBI Taxonomy" id="155640"/>
    <lineage>
        <taxon>Eukaryota</taxon>
        <taxon>Viridiplantae</taxon>
        <taxon>Streptophyta</taxon>
        <taxon>Embryophyta</taxon>
        <taxon>Tracheophyta</taxon>
        <taxon>Spermatophyta</taxon>
        <taxon>Magnoliopsida</taxon>
        <taxon>eudicotyledons</taxon>
        <taxon>Gunneridae</taxon>
        <taxon>Pentapetalae</taxon>
        <taxon>rosids</taxon>
        <taxon>malvids</taxon>
        <taxon>Sapindales</taxon>
        <taxon>Meliaceae</taxon>
        <taxon>Melia</taxon>
    </lineage>
</organism>
<evidence type="ECO:0000313" key="1">
    <source>
        <dbReference type="EMBL" id="KAJ4718233.1"/>
    </source>
</evidence>